<evidence type="ECO:0000313" key="14">
    <source>
        <dbReference type="Proteomes" id="UP000218418"/>
    </source>
</evidence>
<dbReference type="EMBL" id="AP018227">
    <property type="protein sequence ID" value="BAY86785.1"/>
    <property type="molecule type" value="Genomic_DNA"/>
</dbReference>
<dbReference type="FunFam" id="3.30.565.10:FF:000010">
    <property type="entry name" value="Sensor histidine kinase RcsC"/>
    <property type="match status" value="1"/>
</dbReference>
<dbReference type="CDD" id="cd16922">
    <property type="entry name" value="HATPase_EvgS-ArcB-TorS-like"/>
    <property type="match status" value="1"/>
</dbReference>
<evidence type="ECO:0000259" key="12">
    <source>
        <dbReference type="PROSITE" id="PS50110"/>
    </source>
</evidence>
<dbReference type="CDD" id="cd00156">
    <property type="entry name" value="REC"/>
    <property type="match status" value="1"/>
</dbReference>
<keyword evidence="7" id="KW-0902">Two-component regulatory system</keyword>
<dbReference type="GO" id="GO:0005886">
    <property type="term" value="C:plasma membrane"/>
    <property type="evidence" value="ECO:0007669"/>
    <property type="project" value="TreeGrafter"/>
</dbReference>
<dbReference type="GO" id="GO:0000155">
    <property type="term" value="F:phosphorelay sensor kinase activity"/>
    <property type="evidence" value="ECO:0007669"/>
    <property type="project" value="InterPro"/>
</dbReference>
<dbReference type="InterPro" id="IPR011006">
    <property type="entry name" value="CheY-like_superfamily"/>
</dbReference>
<dbReference type="PANTHER" id="PTHR43047:SF72">
    <property type="entry name" value="OSMOSENSING HISTIDINE PROTEIN KINASE SLN1"/>
    <property type="match status" value="1"/>
</dbReference>
<dbReference type="PROSITE" id="PS50110">
    <property type="entry name" value="RESPONSE_REGULATORY"/>
    <property type="match status" value="1"/>
</dbReference>
<evidence type="ECO:0000256" key="3">
    <source>
        <dbReference type="ARBA" id="ARBA00012438"/>
    </source>
</evidence>
<evidence type="ECO:0000256" key="8">
    <source>
        <dbReference type="ARBA" id="ARBA00074306"/>
    </source>
</evidence>
<dbReference type="InterPro" id="IPR036097">
    <property type="entry name" value="HisK_dim/P_sf"/>
</dbReference>
<keyword evidence="4" id="KW-0597">Phosphoprotein</keyword>
<evidence type="ECO:0000313" key="13">
    <source>
        <dbReference type="EMBL" id="BAY86785.1"/>
    </source>
</evidence>
<evidence type="ECO:0000256" key="10">
    <source>
        <dbReference type="SAM" id="Coils"/>
    </source>
</evidence>
<comment type="similarity">
    <text evidence="2">In the N-terminal section; belongs to the phytochrome family.</text>
</comment>
<evidence type="ECO:0000256" key="7">
    <source>
        <dbReference type="ARBA" id="ARBA00023012"/>
    </source>
</evidence>
<dbReference type="Pfam" id="PF02518">
    <property type="entry name" value="HATPase_c"/>
    <property type="match status" value="1"/>
</dbReference>
<protein>
    <recommendedName>
        <fullName evidence="8">Circadian input-output histidine kinase CikA</fullName>
        <ecNumber evidence="3">2.7.13.3</ecNumber>
    </recommendedName>
</protein>
<dbReference type="InterPro" id="IPR004358">
    <property type="entry name" value="Sig_transdc_His_kin-like_C"/>
</dbReference>
<dbReference type="AlphaFoldDB" id="A0A1Z4LZZ3"/>
<comment type="caution">
    <text evidence="9">Lacks conserved residue(s) required for the propagation of feature annotation.</text>
</comment>
<dbReference type="Pfam" id="PF00072">
    <property type="entry name" value="Response_reg"/>
    <property type="match status" value="1"/>
</dbReference>
<keyword evidence="10" id="KW-0175">Coiled coil</keyword>
<evidence type="ECO:0000256" key="4">
    <source>
        <dbReference type="ARBA" id="ARBA00022553"/>
    </source>
</evidence>
<organism evidence="13 14">
    <name type="scientific">Calothrix parasitica NIES-267</name>
    <dbReference type="NCBI Taxonomy" id="1973488"/>
    <lineage>
        <taxon>Bacteria</taxon>
        <taxon>Bacillati</taxon>
        <taxon>Cyanobacteriota</taxon>
        <taxon>Cyanophyceae</taxon>
        <taxon>Nostocales</taxon>
        <taxon>Calotrichaceae</taxon>
        <taxon>Calothrix</taxon>
    </lineage>
</organism>
<dbReference type="SUPFAM" id="SSF47384">
    <property type="entry name" value="Homodimeric domain of signal transducing histidine kinase"/>
    <property type="match status" value="1"/>
</dbReference>
<dbReference type="PRINTS" id="PR00344">
    <property type="entry name" value="BCTRLSENSOR"/>
</dbReference>
<proteinExistence type="inferred from homology"/>
<keyword evidence="6 13" id="KW-0418">Kinase</keyword>
<name>A0A1Z4LZZ3_9CYAN</name>
<feature type="domain" description="Histidine kinase" evidence="11">
    <location>
        <begin position="173"/>
        <end position="392"/>
    </location>
</feature>
<dbReference type="SMART" id="SM00387">
    <property type="entry name" value="HATPase_c"/>
    <property type="match status" value="1"/>
</dbReference>
<dbReference type="SMART" id="SM00448">
    <property type="entry name" value="REC"/>
    <property type="match status" value="1"/>
</dbReference>
<dbReference type="InterPro" id="IPR003594">
    <property type="entry name" value="HATPase_dom"/>
</dbReference>
<evidence type="ECO:0000256" key="6">
    <source>
        <dbReference type="ARBA" id="ARBA00022777"/>
    </source>
</evidence>
<feature type="domain" description="Response regulatory" evidence="12">
    <location>
        <begin position="6"/>
        <end position="122"/>
    </location>
</feature>
<evidence type="ECO:0000256" key="5">
    <source>
        <dbReference type="ARBA" id="ARBA00022679"/>
    </source>
</evidence>
<dbReference type="Gene3D" id="3.40.50.2300">
    <property type="match status" value="1"/>
</dbReference>
<dbReference type="SUPFAM" id="SSF52172">
    <property type="entry name" value="CheY-like"/>
    <property type="match status" value="1"/>
</dbReference>
<dbReference type="GO" id="GO:0009927">
    <property type="term" value="F:histidine phosphotransfer kinase activity"/>
    <property type="evidence" value="ECO:0007669"/>
    <property type="project" value="TreeGrafter"/>
</dbReference>
<accession>A0A1Z4LZZ3</accession>
<dbReference type="Proteomes" id="UP000218418">
    <property type="component" value="Chromosome"/>
</dbReference>
<dbReference type="CDD" id="cd00082">
    <property type="entry name" value="HisKA"/>
    <property type="match status" value="1"/>
</dbReference>
<dbReference type="InterPro" id="IPR001789">
    <property type="entry name" value="Sig_transdc_resp-reg_receiver"/>
</dbReference>
<dbReference type="PROSITE" id="PS50109">
    <property type="entry name" value="HIS_KIN"/>
    <property type="match status" value="1"/>
</dbReference>
<evidence type="ECO:0000256" key="1">
    <source>
        <dbReference type="ARBA" id="ARBA00000085"/>
    </source>
</evidence>
<evidence type="ECO:0000259" key="11">
    <source>
        <dbReference type="PROSITE" id="PS50109"/>
    </source>
</evidence>
<feature type="coiled-coil region" evidence="10">
    <location>
        <begin position="125"/>
        <end position="159"/>
    </location>
</feature>
<keyword evidence="14" id="KW-1185">Reference proteome</keyword>
<dbReference type="Gene3D" id="3.30.565.10">
    <property type="entry name" value="Histidine kinase-like ATPase, C-terminal domain"/>
    <property type="match status" value="1"/>
</dbReference>
<keyword evidence="5" id="KW-0808">Transferase</keyword>
<evidence type="ECO:0000256" key="9">
    <source>
        <dbReference type="PROSITE-ProRule" id="PRU00169"/>
    </source>
</evidence>
<dbReference type="SUPFAM" id="SSF55874">
    <property type="entry name" value="ATPase domain of HSP90 chaperone/DNA topoisomerase II/histidine kinase"/>
    <property type="match status" value="1"/>
</dbReference>
<dbReference type="EC" id="2.7.13.3" evidence="3"/>
<gene>
    <name evidence="13" type="ORF">NIES267_62960</name>
</gene>
<reference evidence="13 14" key="1">
    <citation type="submission" date="2017-06" db="EMBL/GenBank/DDBJ databases">
        <title>Genome sequencing of cyanobaciteial culture collection at National Institute for Environmental Studies (NIES).</title>
        <authorList>
            <person name="Hirose Y."/>
            <person name="Shimura Y."/>
            <person name="Fujisawa T."/>
            <person name="Nakamura Y."/>
            <person name="Kawachi M."/>
        </authorList>
    </citation>
    <scope>NUCLEOTIDE SEQUENCE [LARGE SCALE GENOMIC DNA]</scope>
    <source>
        <strain evidence="13 14">NIES-267</strain>
    </source>
</reference>
<comment type="catalytic activity">
    <reaction evidence="1">
        <text>ATP + protein L-histidine = ADP + protein N-phospho-L-histidine.</text>
        <dbReference type="EC" id="2.7.13.3"/>
    </reaction>
</comment>
<dbReference type="PANTHER" id="PTHR43047">
    <property type="entry name" value="TWO-COMPONENT HISTIDINE PROTEIN KINASE"/>
    <property type="match status" value="1"/>
</dbReference>
<evidence type="ECO:0000256" key="2">
    <source>
        <dbReference type="ARBA" id="ARBA00006402"/>
    </source>
</evidence>
<dbReference type="Gene3D" id="1.10.287.130">
    <property type="match status" value="1"/>
</dbReference>
<dbReference type="InterPro" id="IPR005467">
    <property type="entry name" value="His_kinase_dom"/>
</dbReference>
<dbReference type="InterPro" id="IPR036890">
    <property type="entry name" value="HATPase_C_sf"/>
</dbReference>
<dbReference type="InterPro" id="IPR003661">
    <property type="entry name" value="HisK_dim/P_dom"/>
</dbReference>
<dbReference type="SMART" id="SM00388">
    <property type="entry name" value="HisKA"/>
    <property type="match status" value="1"/>
</dbReference>
<sequence>MDEKWQILIIEDRQFDGTSVCLAFDDYGINRKQLKVVETKEAIDTLKNNSYDFVFLNNCASNVETISLLKKLRSLKNRVPILVIVANSDEQINKELIEAGATDYIYKSSFSKEVLDIVLRNAIRLYSIEAKLTELNRQVQEKNEIIVNQKQEIEIQNQNLMEVFRLKSQFLATISHELRTPMNAIIGFSQLLLRPKCGTISKQQKDMLERILNNGKNLLMLVNEVLDYSKLQAGKLELKLEVFDLERLVKVTVAEMQSLAEAKRLHLKVDINLQNPTLYNDSLRVRQILNKLLSNAIKFTKNGSIGVEVREKSCNTIELAVKDTGIGIAAEDIQHIFEPFRQLDQGTNRKFEGTGNGLSIVQALVNMMKGKITVESELGKGTLFRIELPRQV</sequence>
<dbReference type="OrthoDB" id="568844at2"/>
<dbReference type="Pfam" id="PF00512">
    <property type="entry name" value="HisKA"/>
    <property type="match status" value="1"/>
</dbReference>